<dbReference type="RefSeq" id="WP_126814195.1">
    <property type="nucleotide sequence ID" value="NZ_NGKC01000011.1"/>
</dbReference>
<dbReference type="SMART" id="SM00636">
    <property type="entry name" value="Glyco_18"/>
    <property type="match status" value="1"/>
</dbReference>
<proteinExistence type="predicted"/>
<dbReference type="OrthoDB" id="9775889at2"/>
<dbReference type="PROSITE" id="PS51910">
    <property type="entry name" value="GH18_2"/>
    <property type="match status" value="1"/>
</dbReference>
<keyword evidence="5" id="KW-1133">Transmembrane helix</keyword>
<evidence type="ECO:0000256" key="3">
    <source>
        <dbReference type="ARBA" id="ARBA00022737"/>
    </source>
</evidence>
<dbReference type="EMBL" id="NGKC01000011">
    <property type="protein sequence ID" value="RSU10669.1"/>
    <property type="molecule type" value="Genomic_DNA"/>
</dbReference>
<dbReference type="InterPro" id="IPR001223">
    <property type="entry name" value="Glyco_hydro18_cat"/>
</dbReference>
<feature type="domain" description="GH18" evidence="6">
    <location>
        <begin position="58"/>
        <end position="484"/>
    </location>
</feature>
<dbReference type="Pfam" id="PF00704">
    <property type="entry name" value="Glyco_hydro_18"/>
    <property type="match status" value="1"/>
</dbReference>
<dbReference type="GO" id="GO:0008061">
    <property type="term" value="F:chitin binding"/>
    <property type="evidence" value="ECO:0007669"/>
    <property type="project" value="InterPro"/>
</dbReference>
<dbReference type="AlphaFoldDB" id="A0A430ARI7"/>
<dbReference type="PANTHER" id="PTHR11177:SF317">
    <property type="entry name" value="CHITINASE 12-RELATED"/>
    <property type="match status" value="1"/>
</dbReference>
<evidence type="ECO:0000256" key="4">
    <source>
        <dbReference type="ARBA" id="ARBA00023024"/>
    </source>
</evidence>
<dbReference type="InterPro" id="IPR009459">
    <property type="entry name" value="MucBP_dom"/>
</dbReference>
<keyword evidence="5" id="KW-0472">Membrane</keyword>
<dbReference type="Proteomes" id="UP000286773">
    <property type="component" value="Unassembled WGS sequence"/>
</dbReference>
<keyword evidence="8" id="KW-1185">Reference proteome</keyword>
<keyword evidence="3" id="KW-0677">Repeat</keyword>
<dbReference type="Pfam" id="PF06458">
    <property type="entry name" value="MucBP"/>
    <property type="match status" value="2"/>
</dbReference>
<dbReference type="Gene3D" id="3.10.20.320">
    <property type="entry name" value="Putative peptidoglycan bound protein (lpxtg motif)"/>
    <property type="match status" value="2"/>
</dbReference>
<dbReference type="CDD" id="cd06548">
    <property type="entry name" value="GH18_chitinase"/>
    <property type="match status" value="1"/>
</dbReference>
<dbReference type="GO" id="GO:0006032">
    <property type="term" value="P:chitin catabolic process"/>
    <property type="evidence" value="ECO:0007669"/>
    <property type="project" value="UniProtKB-KW"/>
</dbReference>
<dbReference type="InterPro" id="IPR050314">
    <property type="entry name" value="Glycosyl_Hydrlase_18"/>
</dbReference>
<dbReference type="SUPFAM" id="SSF54556">
    <property type="entry name" value="Chitinase insertion domain"/>
    <property type="match status" value="1"/>
</dbReference>
<evidence type="ECO:0000256" key="5">
    <source>
        <dbReference type="SAM" id="Phobius"/>
    </source>
</evidence>
<name>A0A430ARI7_9ENTE</name>
<dbReference type="EC" id="3.2.1.14" evidence="2"/>
<dbReference type="CDD" id="cd20174">
    <property type="entry name" value="GH18_LinChi78-like_UFR"/>
    <property type="match status" value="1"/>
</dbReference>
<evidence type="ECO:0000256" key="2">
    <source>
        <dbReference type="ARBA" id="ARBA00012729"/>
    </source>
</evidence>
<feature type="transmembrane region" description="Helical" evidence="5">
    <location>
        <begin position="805"/>
        <end position="824"/>
    </location>
</feature>
<comment type="caution">
    <text evidence="7">The sequence shown here is derived from an EMBL/GenBank/DDBJ whole genome shotgun (WGS) entry which is preliminary data.</text>
</comment>
<organism evidence="7 8">
    <name type="scientific">Vagococcus acidifermentans</name>
    <dbReference type="NCBI Taxonomy" id="564710"/>
    <lineage>
        <taxon>Bacteria</taxon>
        <taxon>Bacillati</taxon>
        <taxon>Bacillota</taxon>
        <taxon>Bacilli</taxon>
        <taxon>Lactobacillales</taxon>
        <taxon>Enterococcaceae</taxon>
        <taxon>Vagococcus</taxon>
    </lineage>
</organism>
<evidence type="ECO:0000259" key="6">
    <source>
        <dbReference type="PROSITE" id="PS51910"/>
    </source>
</evidence>
<gene>
    <name evidence="7" type="ORF">CBF27_10160</name>
</gene>
<dbReference type="PANTHER" id="PTHR11177">
    <property type="entry name" value="CHITINASE"/>
    <property type="match status" value="1"/>
</dbReference>
<dbReference type="InterPro" id="IPR011583">
    <property type="entry name" value="Chitinase_II/V-like_cat"/>
</dbReference>
<keyword evidence="4" id="KW-0119">Carbohydrate metabolism</keyword>
<comment type="catalytic activity">
    <reaction evidence="1">
        <text>Random endo-hydrolysis of N-acetyl-beta-D-glucosaminide (1-&gt;4)-beta-linkages in chitin and chitodextrins.</text>
        <dbReference type="EC" id="3.2.1.14"/>
    </reaction>
</comment>
<keyword evidence="5" id="KW-0812">Transmembrane</keyword>
<keyword evidence="4" id="KW-0146">Chitin degradation</keyword>
<dbReference type="GO" id="GO:0005975">
    <property type="term" value="P:carbohydrate metabolic process"/>
    <property type="evidence" value="ECO:0007669"/>
    <property type="project" value="InterPro"/>
</dbReference>
<accession>A0A430ARI7</accession>
<dbReference type="InterPro" id="IPR017853">
    <property type="entry name" value="GH"/>
</dbReference>
<evidence type="ECO:0000313" key="8">
    <source>
        <dbReference type="Proteomes" id="UP000286773"/>
    </source>
</evidence>
<sequence length="835" mass="92679">MAIDIRRGEKKGDRLVKNQMKKLLSKMVLGMLCIGGLIFESPFTGETSTVYAEEMQRYRNVMYYGDWSVESAQGHFFPKDIPADKLTHLNFAFLDFDVEGNLMWTDEFAALDISTDESITEGAANAGLLNAIQDLRLKNPNLKIGVSVGGWTKSGDFSLNTQTDTYRKTLVSNLVKFVEYNEMDFLDIDWEYPGSIREGDLVDIEADEGTPHALEADRENYILLLKELRAALDELGEKTGKDYELSVALAAGPYTINQGTDIAEVFNVVDFANIMTYDIHGAWENTTNHHTGLYTNPDAPQGNGKPWSFSVNDSVNYYLSNGAVAEKLVIGAAFYSRGWGNVANDGPDSENLPGLFGSADFATIDADGNDSRGAINDAPIIYGQGGRNGGIWAYRNFGSLKETYPDLVEYWDDAAKAPYMYGKESKVFFTFDNERSLTEKAQYVKEKGLGGMITWMQSQDAPAANNSLQRNKLTTAIFNGLFDSVPLPQYEIAFRELAVKAAINVSTENSEGYVLTVHNQEKLVETDHVLSATEVNHRTIKNGILYLQKSDGEELSLNGVKLEEREINKQMYHVLDLAVANELVEESDHSLTEIEPGSKRNVFLATNKDYADLRRINHVFLSQRITTAGPDYGLQSIYQLSDIDTQARSTITFHFTDADGKELSKPVQQEGTVGTPIKFAAPTIDGYDLEEKAFNGIYKNIYQEHTFVYTKTALAEELGIVTIVHQDSSGKELAESQTLTGKIGDTYKAEPVVIDGYKLKKIPENVSGKFLKSNQKVSFVYEKDAISDSSSHKASFLPKTGEKDFGLSLILGIGIVTLVILFRLKKENHSNKGLS</sequence>
<dbReference type="Gene3D" id="3.20.20.80">
    <property type="entry name" value="Glycosidases"/>
    <property type="match status" value="1"/>
</dbReference>
<protein>
    <recommendedName>
        <fullName evidence="2">chitinase</fullName>
        <ecNumber evidence="2">3.2.1.14</ecNumber>
    </recommendedName>
</protein>
<dbReference type="InterPro" id="IPR029070">
    <property type="entry name" value="Chitinase_insertion_sf"/>
</dbReference>
<evidence type="ECO:0000256" key="1">
    <source>
        <dbReference type="ARBA" id="ARBA00000822"/>
    </source>
</evidence>
<dbReference type="SUPFAM" id="SSF51445">
    <property type="entry name" value="(Trans)glycosidases"/>
    <property type="match status" value="1"/>
</dbReference>
<dbReference type="GO" id="GO:0008843">
    <property type="term" value="F:endochitinase activity"/>
    <property type="evidence" value="ECO:0007669"/>
    <property type="project" value="UniProtKB-EC"/>
</dbReference>
<dbReference type="NCBIfam" id="TIGR01167">
    <property type="entry name" value="LPXTG_anchor"/>
    <property type="match status" value="1"/>
</dbReference>
<reference evidence="7 8" key="1">
    <citation type="submission" date="2017-05" db="EMBL/GenBank/DDBJ databases">
        <title>Vagococcus spp. assemblies.</title>
        <authorList>
            <person name="Gulvik C.A."/>
        </authorList>
    </citation>
    <scope>NUCLEOTIDE SEQUENCE [LARGE SCALE GENOMIC DNA]</scope>
    <source>
        <strain evidence="7 8">LMG 24798</strain>
    </source>
</reference>
<keyword evidence="4" id="KW-0624">Polysaccharide degradation</keyword>
<dbReference type="Gene3D" id="3.10.50.10">
    <property type="match status" value="1"/>
</dbReference>
<evidence type="ECO:0000313" key="7">
    <source>
        <dbReference type="EMBL" id="RSU10669.1"/>
    </source>
</evidence>